<accession>A0A2S5B167</accession>
<feature type="compositionally biased region" description="Pro residues" evidence="16">
    <location>
        <begin position="1520"/>
        <end position="1540"/>
    </location>
</feature>
<dbReference type="PROSITE" id="PS50082">
    <property type="entry name" value="WD_REPEATS_2"/>
    <property type="match status" value="2"/>
</dbReference>
<feature type="compositionally biased region" description="Basic and acidic residues" evidence="16">
    <location>
        <begin position="628"/>
        <end position="644"/>
    </location>
</feature>
<feature type="compositionally biased region" description="Low complexity" evidence="16">
    <location>
        <begin position="1243"/>
        <end position="1255"/>
    </location>
</feature>
<feature type="region of interest" description="Disordered" evidence="16">
    <location>
        <begin position="691"/>
        <end position="714"/>
    </location>
</feature>
<dbReference type="EMBL" id="PJQD01000115">
    <property type="protein sequence ID" value="POY70506.1"/>
    <property type="molecule type" value="Genomic_DNA"/>
</dbReference>
<protein>
    <recommendedName>
        <fullName evidence="5">Protein transport protein SEC31</fullName>
    </recommendedName>
    <alternativeName>
        <fullName evidence="4">Protein transport protein sec31</fullName>
    </alternativeName>
</protein>
<dbReference type="PROSITE" id="PS50294">
    <property type="entry name" value="WD_REPEATS_REGION"/>
    <property type="match status" value="1"/>
</dbReference>
<organism evidence="18 19">
    <name type="scientific">Rhodotorula taiwanensis</name>
    <dbReference type="NCBI Taxonomy" id="741276"/>
    <lineage>
        <taxon>Eukaryota</taxon>
        <taxon>Fungi</taxon>
        <taxon>Dikarya</taxon>
        <taxon>Basidiomycota</taxon>
        <taxon>Pucciniomycotina</taxon>
        <taxon>Microbotryomycetes</taxon>
        <taxon>Sporidiobolales</taxon>
        <taxon>Sporidiobolaceae</taxon>
        <taxon>Rhodotorula</taxon>
    </lineage>
</organism>
<comment type="function">
    <text evidence="14">Component of the coat protein complex II (COPII) which promotes the formation of transport vesicles from the endoplasmic reticulum (ER). The coat has two main functions, the physical deformation of the endoplasmic reticulum membrane into vesicles and the selection of cargo molecules.</text>
</comment>
<evidence type="ECO:0000256" key="11">
    <source>
        <dbReference type="ARBA" id="ARBA00022927"/>
    </source>
</evidence>
<dbReference type="PANTHER" id="PTHR13923">
    <property type="entry name" value="SEC31-RELATED PROTEIN"/>
    <property type="match status" value="1"/>
</dbReference>
<feature type="compositionally biased region" description="Pro residues" evidence="16">
    <location>
        <begin position="1342"/>
        <end position="1379"/>
    </location>
</feature>
<evidence type="ECO:0000256" key="14">
    <source>
        <dbReference type="ARBA" id="ARBA00025471"/>
    </source>
</evidence>
<keyword evidence="19" id="KW-1185">Reference proteome</keyword>
<dbReference type="InterPro" id="IPR009917">
    <property type="entry name" value="SRA1/Sec31"/>
</dbReference>
<evidence type="ECO:0000256" key="3">
    <source>
        <dbReference type="ARBA" id="ARBA00009358"/>
    </source>
</evidence>
<feature type="compositionally biased region" description="Low complexity" evidence="16">
    <location>
        <begin position="1410"/>
        <end position="1429"/>
    </location>
</feature>
<evidence type="ECO:0000256" key="4">
    <source>
        <dbReference type="ARBA" id="ARBA00013507"/>
    </source>
</evidence>
<dbReference type="GO" id="GO:0070971">
    <property type="term" value="C:endoplasmic reticulum exit site"/>
    <property type="evidence" value="ECO:0007669"/>
    <property type="project" value="TreeGrafter"/>
</dbReference>
<feature type="compositionally biased region" description="Pro residues" evidence="16">
    <location>
        <begin position="1550"/>
        <end position="1564"/>
    </location>
</feature>
<comment type="caution">
    <text evidence="18">The sequence shown here is derived from an EMBL/GenBank/DDBJ whole genome shotgun (WGS) entry which is preliminary data.</text>
</comment>
<dbReference type="Gene3D" id="1.20.940.10">
    <property type="entry name" value="Functional domain of the splicing factor Prp18"/>
    <property type="match status" value="1"/>
</dbReference>
<evidence type="ECO:0000256" key="1">
    <source>
        <dbReference type="ARBA" id="ARBA00004299"/>
    </source>
</evidence>
<dbReference type="InterPro" id="IPR036322">
    <property type="entry name" value="WD40_repeat_dom_sf"/>
</dbReference>
<dbReference type="Pfam" id="PF00400">
    <property type="entry name" value="WD40"/>
    <property type="match status" value="2"/>
</dbReference>
<feature type="region of interest" description="Disordered" evidence="16">
    <location>
        <begin position="607"/>
        <end position="660"/>
    </location>
</feature>
<feature type="compositionally biased region" description="Low complexity" evidence="16">
    <location>
        <begin position="1565"/>
        <end position="1579"/>
    </location>
</feature>
<evidence type="ECO:0000256" key="9">
    <source>
        <dbReference type="ARBA" id="ARBA00022824"/>
    </source>
</evidence>
<evidence type="ECO:0000256" key="13">
    <source>
        <dbReference type="ARBA" id="ARBA00023329"/>
    </source>
</evidence>
<dbReference type="GO" id="GO:0015031">
    <property type="term" value="P:protein transport"/>
    <property type="evidence" value="ECO:0007669"/>
    <property type="project" value="UniProtKB-KW"/>
</dbReference>
<feature type="region of interest" description="Disordered" evidence="16">
    <location>
        <begin position="1150"/>
        <end position="1187"/>
    </location>
</feature>
<dbReference type="Gene3D" id="2.130.10.10">
    <property type="entry name" value="YVTN repeat-like/Quinoprotein amine dehydrogenase"/>
    <property type="match status" value="1"/>
</dbReference>
<name>A0A2S5B167_9BASI</name>
<dbReference type="STRING" id="741276.A0A2S5B167"/>
<dbReference type="InterPro" id="IPR040251">
    <property type="entry name" value="SEC31-like"/>
</dbReference>
<evidence type="ECO:0000313" key="18">
    <source>
        <dbReference type="EMBL" id="POY70506.1"/>
    </source>
</evidence>
<evidence type="ECO:0000259" key="17">
    <source>
        <dbReference type="Pfam" id="PF07304"/>
    </source>
</evidence>
<keyword evidence="13" id="KW-0968">Cytoplasmic vesicle</keyword>
<dbReference type="InterPro" id="IPR001680">
    <property type="entry name" value="WD40_rpt"/>
</dbReference>
<dbReference type="SUPFAM" id="SSF50978">
    <property type="entry name" value="WD40 repeat-like"/>
    <property type="match status" value="1"/>
</dbReference>
<dbReference type="GO" id="GO:0030127">
    <property type="term" value="C:COPII vesicle coat"/>
    <property type="evidence" value="ECO:0007669"/>
    <property type="project" value="TreeGrafter"/>
</dbReference>
<feature type="repeat" description="WD" evidence="15">
    <location>
        <begin position="322"/>
        <end position="364"/>
    </location>
</feature>
<dbReference type="GO" id="GO:0090110">
    <property type="term" value="P:COPII-coated vesicle cargo loading"/>
    <property type="evidence" value="ECO:0007669"/>
    <property type="project" value="TreeGrafter"/>
</dbReference>
<dbReference type="SMART" id="SM00320">
    <property type="entry name" value="WD40"/>
    <property type="match status" value="6"/>
</dbReference>
<dbReference type="OrthoDB" id="542917at2759"/>
<feature type="compositionally biased region" description="Low complexity" evidence="16">
    <location>
        <begin position="1171"/>
        <end position="1187"/>
    </location>
</feature>
<evidence type="ECO:0000256" key="5">
    <source>
        <dbReference type="ARBA" id="ARBA00021236"/>
    </source>
</evidence>
<evidence type="ECO:0000256" key="16">
    <source>
        <dbReference type="SAM" id="MobiDB-lite"/>
    </source>
</evidence>
<feature type="compositionally biased region" description="Pro residues" evidence="16">
    <location>
        <begin position="1445"/>
        <end position="1471"/>
    </location>
</feature>
<dbReference type="Proteomes" id="UP000237144">
    <property type="component" value="Unassembled WGS sequence"/>
</dbReference>
<comment type="subcellular location">
    <subcellularLocation>
        <location evidence="1">Cytoplasmic vesicle</location>
        <location evidence="1">COPII-coated vesicle membrane</location>
        <topology evidence="1">Peripheral membrane protein</topology>
        <orientation evidence="1">Cytoplasmic side</orientation>
    </subcellularLocation>
    <subcellularLocation>
        <location evidence="2">Endoplasmic reticulum membrane</location>
    </subcellularLocation>
</comment>
<evidence type="ECO:0000256" key="2">
    <source>
        <dbReference type="ARBA" id="ARBA00004586"/>
    </source>
</evidence>
<sequence length="1724" mass="177986">MPPFAALPRTAVHAWCPRLDSHSHSHSHSHSSSPGPLLVTGTVSGALDDSFSTDSQLELWQPFQPDQGGVQHPVATVQWNARFNSLAWGKHAGTESAHTPLGVIAAGLDDGGVALWNPDCLLNRSATGRDPLIARLDSPHRGPVRGLDFSPAQSNLLASASSGKNSIYIWDLTSPLKPFSPGTRSRSLDSITSLAWNPSVVHILASSSNTGHTVVWDLKSKREITALSFASGGATGLGPSGFGGGGVQGGGGGLGPAGFGGVGGVGSAGGAGGAGVGGLGGHSAVKWHPENPTKLITASEDDHAPNLLVWDLRNWKQPEKVLRGHDKGILSVNFCPDDSDLVLSSGKDGRTLAWSLQSGEIVAEVTPSSNWTFESHFVPNNPSLISAAALDGELYLHSLQSTNSREHEDDAAAAAAAQQHDATSQATGAGDFFEQAISANAKNYPTKSLAVAPKWLRRPSSAVFGFGGRLVRIATTAAAAAPGAGQTASTSRVTIERVVTVPGVVDRAEKLERAATGQEEGGLAKFCDDRAAGTSDWDAAEDDEGDSGLTSATEKESWALLKTLFHAAAGGTPGAGGPAAREKLVEMLGGFDRDELKSRVDKLARELRAKLPPLPTTTSTTADNEDDSSPRSDSHTEAMTKSEDAAATSEPSLFGGAGAATTAADGADGLNGFGGDDFFASLGQRPSALPDRLTQESAARGGQPDASSSIAATIGSGPSSLESVNVKQATFKLFHDEATDADKLVTQALVLGDFGSAVELALSTERYADALLFALQSGSPEIVAAVQREYFARTATDRPYLRVLESISATAVGGGGRDLADVIQNADLEQNWREAFVVACTYAATDDEFSSLIEQLGQRLEYQYELVSGRAGHVAAEQWRKNAVLCYLAAGKLEKVVGVWVQQMQEDEQARLGDSAAFARGTTAEDDAAASATARFEAHSRALQAFIEKVSVFQHAVGYVDVDLATPTQSTAVAESGARIYKLASLYDRYIEYAELLANQGKVDLALKYVAKTPADYDGTNSAVSRNAMKRERLLRASGAGQQLRQQQQQQQQATYGAATGYGASSAGRYAQNANPYGARANLPSVSAVPAPATNPYLNPLATPARTAYSNPYAPAPTQSPAASSNAYNPYAPAPSAPSAAPAVVASPMRSNPYAPAQPMTNPHDDPYAPAPSAQASTPSAIPAAAPPSSIAANPYAPAPTANTGLAYASAPSASHDPYGPSSMASNPGAGLPGPPPIRTESPNFAARNAPAGANVPPPPRAKAAGGWNDVPTLPAPRRNTPAPTATAGSSPAPGAPKPAAITSPFPNSSPSGTPGPYGAPMLGAGQVPPPPPSRGANRTPAPVPPPPMTGQAAPPPMSGRVLSPPPVAANPQYAPAPPRSLMGSLGPGQSPNGAAAGPSSIMPPPPPQQQQQPGQAFGTGAAPGQGAVVPPPPMSAQRSGPTYAAPPPPRTGTPSAPPPPRANAAPPAPPSVNGATMPAFNAANQAPPPQQQQQQVQAPQQQSMQQQQPNQPAPQQQQQPPPPPPPFGFARPPPPPASSAPPQQLSQVGPPPPCSAPGTPQAPPASSFPGSPPMAAKTGPPPAPAQPPAPQPTQQAMPPQPPRMKYPPGDRSHIPPANKPILDTLSAELQKLRQTTPPQQVKIVNDTEKRLNILFDMLNCETLSEASTQRVLELCQAIRARNQAQALDLHLQLITSGATDVTPFQAAVKLLVQRMMIPAPPQH</sequence>
<feature type="region of interest" description="Disordered" evidence="16">
    <location>
        <begin position="1208"/>
        <end position="1620"/>
    </location>
</feature>
<keyword evidence="7 15" id="KW-0853">WD repeat</keyword>
<evidence type="ECO:0000256" key="8">
    <source>
        <dbReference type="ARBA" id="ARBA00022737"/>
    </source>
</evidence>
<keyword evidence="8" id="KW-0677">Repeat</keyword>
<dbReference type="GO" id="GO:0005789">
    <property type="term" value="C:endoplasmic reticulum membrane"/>
    <property type="evidence" value="ECO:0007669"/>
    <property type="project" value="UniProtKB-SubCell"/>
</dbReference>
<evidence type="ECO:0000256" key="15">
    <source>
        <dbReference type="PROSITE-ProRule" id="PRU00221"/>
    </source>
</evidence>
<keyword evidence="6" id="KW-0813">Transport</keyword>
<feature type="compositionally biased region" description="Pro residues" evidence="16">
    <location>
        <begin position="1580"/>
        <end position="1592"/>
    </location>
</feature>
<keyword evidence="10" id="KW-0931">ER-Golgi transport</keyword>
<dbReference type="GO" id="GO:0005198">
    <property type="term" value="F:structural molecule activity"/>
    <property type="evidence" value="ECO:0007669"/>
    <property type="project" value="TreeGrafter"/>
</dbReference>
<dbReference type="Gene3D" id="1.25.40.1030">
    <property type="match status" value="1"/>
</dbReference>
<keyword evidence="11" id="KW-0653">Protein transport</keyword>
<feature type="repeat" description="WD" evidence="15">
    <location>
        <begin position="184"/>
        <end position="226"/>
    </location>
</feature>
<proteinExistence type="inferred from homology"/>
<evidence type="ECO:0000256" key="12">
    <source>
        <dbReference type="ARBA" id="ARBA00023136"/>
    </source>
</evidence>
<feature type="compositionally biased region" description="Low complexity" evidence="16">
    <location>
        <begin position="1272"/>
        <end position="1301"/>
    </location>
</feature>
<dbReference type="PANTHER" id="PTHR13923:SF11">
    <property type="entry name" value="SECRETORY 31, ISOFORM D"/>
    <property type="match status" value="1"/>
</dbReference>
<evidence type="ECO:0000313" key="19">
    <source>
        <dbReference type="Proteomes" id="UP000237144"/>
    </source>
</evidence>
<evidence type="ECO:0000256" key="10">
    <source>
        <dbReference type="ARBA" id="ARBA00022892"/>
    </source>
</evidence>
<dbReference type="InterPro" id="IPR015943">
    <property type="entry name" value="WD40/YVTN_repeat-like_dom_sf"/>
</dbReference>
<comment type="similarity">
    <text evidence="3">Belongs to the WD repeat SEC31 family.</text>
</comment>
<dbReference type="Pfam" id="PF07304">
    <property type="entry name" value="SRA1"/>
    <property type="match status" value="1"/>
</dbReference>
<keyword evidence="9" id="KW-0256">Endoplasmic reticulum</keyword>
<keyword evidence="12" id="KW-0472">Membrane</keyword>
<dbReference type="GO" id="GO:0007029">
    <property type="term" value="P:endoplasmic reticulum organization"/>
    <property type="evidence" value="ECO:0007669"/>
    <property type="project" value="TreeGrafter"/>
</dbReference>
<reference evidence="18 19" key="1">
    <citation type="journal article" date="2018" name="Front. Microbiol.">
        <title>Prospects for Fungal Bioremediation of Acidic Radioactive Waste Sites: Characterization and Genome Sequence of Rhodotorula taiwanensis MD1149.</title>
        <authorList>
            <person name="Tkavc R."/>
            <person name="Matrosova V.Y."/>
            <person name="Grichenko O.E."/>
            <person name="Gostincar C."/>
            <person name="Volpe R.P."/>
            <person name="Klimenkova P."/>
            <person name="Gaidamakova E.K."/>
            <person name="Zhou C.E."/>
            <person name="Stewart B.J."/>
            <person name="Lyman M.G."/>
            <person name="Malfatti S.A."/>
            <person name="Rubinfeld B."/>
            <person name="Courtot M."/>
            <person name="Singh J."/>
            <person name="Dalgard C.L."/>
            <person name="Hamilton T."/>
            <person name="Frey K.G."/>
            <person name="Gunde-Cimerman N."/>
            <person name="Dugan L."/>
            <person name="Daly M.J."/>
        </authorList>
    </citation>
    <scope>NUCLEOTIDE SEQUENCE [LARGE SCALE GENOMIC DNA]</scope>
    <source>
        <strain evidence="18 19">MD1149</strain>
    </source>
</reference>
<gene>
    <name evidence="18" type="ORF">BMF94_6420</name>
</gene>
<evidence type="ECO:0000256" key="7">
    <source>
        <dbReference type="ARBA" id="ARBA00022574"/>
    </source>
</evidence>
<evidence type="ECO:0000256" key="6">
    <source>
        <dbReference type="ARBA" id="ARBA00022448"/>
    </source>
</evidence>
<feature type="domain" description="SRA1/Sec31" evidence="17">
    <location>
        <begin position="1579"/>
        <end position="1713"/>
    </location>
</feature>
<feature type="compositionally biased region" description="Low complexity" evidence="16">
    <location>
        <begin position="1472"/>
        <end position="1519"/>
    </location>
</feature>